<protein>
    <submittedName>
        <fullName evidence="3">Uncharacterized protein</fullName>
    </submittedName>
</protein>
<keyword evidence="2" id="KW-0812">Transmembrane</keyword>
<keyword evidence="4" id="KW-1185">Reference proteome</keyword>
<dbReference type="Proteomes" id="UP000627838">
    <property type="component" value="Unassembled WGS sequence"/>
</dbReference>
<gene>
    <name evidence="3" type="ORF">H4W34_002313</name>
</gene>
<organism evidence="3 4">
    <name type="scientific">Actinomadura algeriensis</name>
    <dbReference type="NCBI Taxonomy" id="1679523"/>
    <lineage>
        <taxon>Bacteria</taxon>
        <taxon>Bacillati</taxon>
        <taxon>Actinomycetota</taxon>
        <taxon>Actinomycetes</taxon>
        <taxon>Streptosporangiales</taxon>
        <taxon>Thermomonosporaceae</taxon>
        <taxon>Actinomadura</taxon>
    </lineage>
</organism>
<evidence type="ECO:0000313" key="4">
    <source>
        <dbReference type="Proteomes" id="UP000627838"/>
    </source>
</evidence>
<feature type="transmembrane region" description="Helical" evidence="2">
    <location>
        <begin position="83"/>
        <end position="106"/>
    </location>
</feature>
<sequence>MNDDRRPGRPNRRAAKLLLAGSSPAGRHTALRALLDAAAPPEPAARPAGEDAAAAAFTAAAAAARARPAAPERPRRSVLRRFVTVKAMVVTVTVAVFGGGVAYATITGNLPGQDERRERSPSPSPSRTDPAAPGRHVHPVAPPALSSPNARTSAPDAPGRTAGRGRSASAQPSTRPSAPTGLPTHAVRPSPGPPSGLPTEPAPNANPRAKKRANDAEERANGQKTRQAPPAWSNGDPRG</sequence>
<evidence type="ECO:0000256" key="2">
    <source>
        <dbReference type="SAM" id="Phobius"/>
    </source>
</evidence>
<dbReference type="EMBL" id="JADBDZ010000001">
    <property type="protein sequence ID" value="MBE1532480.1"/>
    <property type="molecule type" value="Genomic_DNA"/>
</dbReference>
<evidence type="ECO:0000313" key="3">
    <source>
        <dbReference type="EMBL" id="MBE1532480.1"/>
    </source>
</evidence>
<comment type="caution">
    <text evidence="3">The sequence shown here is derived from an EMBL/GenBank/DDBJ whole genome shotgun (WGS) entry which is preliminary data.</text>
</comment>
<keyword evidence="2" id="KW-0472">Membrane</keyword>
<reference evidence="3 4" key="1">
    <citation type="submission" date="2020-10" db="EMBL/GenBank/DDBJ databases">
        <title>Sequencing the genomes of 1000 actinobacteria strains.</title>
        <authorList>
            <person name="Klenk H.-P."/>
        </authorList>
    </citation>
    <scope>NUCLEOTIDE SEQUENCE [LARGE SCALE GENOMIC DNA]</scope>
    <source>
        <strain evidence="3 4">DSM 46744</strain>
    </source>
</reference>
<name>A0ABR9JPJ4_9ACTN</name>
<evidence type="ECO:0000256" key="1">
    <source>
        <dbReference type="SAM" id="MobiDB-lite"/>
    </source>
</evidence>
<feature type="compositionally biased region" description="Basic and acidic residues" evidence="1">
    <location>
        <begin position="212"/>
        <end position="221"/>
    </location>
</feature>
<feature type="compositionally biased region" description="Polar residues" evidence="1">
    <location>
        <begin position="168"/>
        <end position="177"/>
    </location>
</feature>
<accession>A0ABR9JPJ4</accession>
<dbReference type="RefSeq" id="WP_192759164.1">
    <property type="nucleotide sequence ID" value="NZ_JADBDZ010000001.1"/>
</dbReference>
<proteinExistence type="predicted"/>
<feature type="region of interest" description="Disordered" evidence="1">
    <location>
        <begin position="105"/>
        <end position="239"/>
    </location>
</feature>
<keyword evidence="2" id="KW-1133">Transmembrane helix</keyword>